<keyword evidence="5 11" id="KW-1133">Transmembrane helix</keyword>
<evidence type="ECO:0000256" key="11">
    <source>
        <dbReference type="SAM" id="Phobius"/>
    </source>
</evidence>
<evidence type="ECO:0000313" key="13">
    <source>
        <dbReference type="EMBL" id="SER78077.1"/>
    </source>
</evidence>
<keyword evidence="8 11" id="KW-0472">Membrane</keyword>
<dbReference type="AlphaFoldDB" id="A0A1H9RZC4"/>
<evidence type="ECO:0000256" key="3">
    <source>
        <dbReference type="ARBA" id="ARBA00022475"/>
    </source>
</evidence>
<feature type="transmembrane region" description="Helical" evidence="11">
    <location>
        <begin position="32"/>
        <end position="51"/>
    </location>
</feature>
<keyword evidence="3" id="KW-1003">Cell membrane</keyword>
<keyword evidence="2" id="KW-0813">Transport</keyword>
<feature type="transmembrane region" description="Helical" evidence="11">
    <location>
        <begin position="229"/>
        <end position="245"/>
    </location>
</feature>
<feature type="transmembrane region" description="Helical" evidence="11">
    <location>
        <begin position="181"/>
        <end position="199"/>
    </location>
</feature>
<dbReference type="GO" id="GO:0005886">
    <property type="term" value="C:plasma membrane"/>
    <property type="evidence" value="ECO:0007669"/>
    <property type="project" value="UniProtKB-SubCell"/>
</dbReference>
<feature type="region of interest" description="Disordered" evidence="10">
    <location>
        <begin position="350"/>
        <end position="372"/>
    </location>
</feature>
<evidence type="ECO:0000256" key="1">
    <source>
        <dbReference type="ARBA" id="ARBA00004651"/>
    </source>
</evidence>
<feature type="domain" description="Cation/H+ exchanger transmembrane" evidence="12">
    <location>
        <begin position="402"/>
        <end position="462"/>
    </location>
</feature>
<feature type="transmembrane region" description="Helical" evidence="11">
    <location>
        <begin position="304"/>
        <end position="327"/>
    </location>
</feature>
<keyword evidence="4 11" id="KW-0812">Transmembrane</keyword>
<dbReference type="PANTHER" id="PTHR10110">
    <property type="entry name" value="SODIUM/HYDROGEN EXCHANGER"/>
    <property type="match status" value="1"/>
</dbReference>
<evidence type="ECO:0000256" key="2">
    <source>
        <dbReference type="ARBA" id="ARBA00022448"/>
    </source>
</evidence>
<comment type="subcellular location">
    <subcellularLocation>
        <location evidence="1">Cell membrane</location>
        <topology evidence="1">Multi-pass membrane protein</topology>
    </subcellularLocation>
</comment>
<dbReference type="EMBL" id="FOGZ01000010">
    <property type="protein sequence ID" value="SER78077.1"/>
    <property type="molecule type" value="Genomic_DNA"/>
</dbReference>
<sequence>MLTQIAVAIALLLVIAWAPVLESRLRVASPLLLVVVGLGVSLVPALHLPAIPPEIVLEGLLPPLLYASARAMAPMHFRRELRTISGLSVVLVIVTSLLLGCLFWWLAPDIGFAWGVALGAIVSPTDAVATSIIKKSSLPRRAVTLLDGESMLNDATALVLLRTAVAATAGDFSLVGSLGTFVYAVLVAVLIGLAVGWVDMAIRRRIAEPTVNTILSFTVPFLASIPAELLNASGLVAAVVAGLYASSRAPRVLPPRHRLSDMQNWASLRLVLEGAIFLTMGLQLSGVVSEVSESQDSAFVAVELAVVALLVLLGIRAGYVAPLLWALSRRSRRMYAFQPRIAAFREKLESDEPLPQRPAWNPRDPTGPRVRAGRQLREEHRDRYLSRARVLLADIDYLAAQPLGLREGIVVVWAGMRGAITVAAAQSLPAETPHRALLVLIAFCLATISLLVQGATIGPVVSRLYAHTPADDGEDDAEQRRRIQDLLDETAAKLAAGTNDTNDTGDTGEQHWIRILQAQREALLDARDEGLYAADNLSAALRIVDADQIALELRDEPDQ</sequence>
<dbReference type="GO" id="GO:0015385">
    <property type="term" value="F:sodium:proton antiporter activity"/>
    <property type="evidence" value="ECO:0007669"/>
    <property type="project" value="InterPro"/>
</dbReference>
<dbReference type="Gene3D" id="6.10.140.1330">
    <property type="match status" value="1"/>
</dbReference>
<dbReference type="RefSeq" id="WP_091969149.1">
    <property type="nucleotide sequence ID" value="NZ_FOGZ01000010.1"/>
</dbReference>
<gene>
    <name evidence="13" type="ORF">SAMN05443377_11063</name>
</gene>
<accession>A0A1H9RZC4</accession>
<feature type="transmembrane region" description="Helical" evidence="11">
    <location>
        <begin position="84"/>
        <end position="106"/>
    </location>
</feature>
<feature type="transmembrane region" description="Helical" evidence="11">
    <location>
        <begin position="112"/>
        <end position="133"/>
    </location>
</feature>
<dbReference type="InterPro" id="IPR018422">
    <property type="entry name" value="Cation/H_exchanger_CPA1"/>
</dbReference>
<dbReference type="Proteomes" id="UP000198815">
    <property type="component" value="Unassembled WGS sequence"/>
</dbReference>
<evidence type="ECO:0000259" key="12">
    <source>
        <dbReference type="Pfam" id="PF00999"/>
    </source>
</evidence>
<keyword evidence="14" id="KW-1185">Reference proteome</keyword>
<dbReference type="GO" id="GO:0098719">
    <property type="term" value="P:sodium ion import across plasma membrane"/>
    <property type="evidence" value="ECO:0007669"/>
    <property type="project" value="TreeGrafter"/>
</dbReference>
<dbReference type="STRING" id="64702.SAMN05443377_11063"/>
<evidence type="ECO:0000256" key="9">
    <source>
        <dbReference type="ARBA" id="ARBA00023201"/>
    </source>
</evidence>
<evidence type="ECO:0000256" key="7">
    <source>
        <dbReference type="ARBA" id="ARBA00023065"/>
    </source>
</evidence>
<dbReference type="OrthoDB" id="57886at2"/>
<protein>
    <submittedName>
        <fullName evidence="13">Monovalent cation:H+ antiporter, CPA1 family</fullName>
    </submittedName>
</protein>
<proteinExistence type="predicted"/>
<dbReference type="Pfam" id="PF00999">
    <property type="entry name" value="Na_H_Exchanger"/>
    <property type="match status" value="2"/>
</dbReference>
<dbReference type="PANTHER" id="PTHR10110:SF86">
    <property type="entry name" value="SODIUM_HYDROGEN EXCHANGER 7"/>
    <property type="match status" value="1"/>
</dbReference>
<evidence type="ECO:0000256" key="6">
    <source>
        <dbReference type="ARBA" id="ARBA00023053"/>
    </source>
</evidence>
<organism evidence="13 14">
    <name type="scientific">Propionibacterium cyclohexanicum</name>
    <dbReference type="NCBI Taxonomy" id="64702"/>
    <lineage>
        <taxon>Bacteria</taxon>
        <taxon>Bacillati</taxon>
        <taxon>Actinomycetota</taxon>
        <taxon>Actinomycetes</taxon>
        <taxon>Propionibacteriales</taxon>
        <taxon>Propionibacteriaceae</taxon>
        <taxon>Propionibacterium</taxon>
    </lineage>
</organism>
<feature type="domain" description="Cation/H+ exchanger transmembrane" evidence="12">
    <location>
        <begin position="13"/>
        <end position="336"/>
    </location>
</feature>
<reference evidence="13 14" key="1">
    <citation type="submission" date="2016-10" db="EMBL/GenBank/DDBJ databases">
        <authorList>
            <person name="de Groot N.N."/>
        </authorList>
    </citation>
    <scope>NUCLEOTIDE SEQUENCE [LARGE SCALE GENOMIC DNA]</scope>
    <source>
        <strain evidence="13 14">DSM 16859</strain>
    </source>
</reference>
<evidence type="ECO:0000256" key="10">
    <source>
        <dbReference type="SAM" id="MobiDB-lite"/>
    </source>
</evidence>
<evidence type="ECO:0000313" key="14">
    <source>
        <dbReference type="Proteomes" id="UP000198815"/>
    </source>
</evidence>
<dbReference type="GO" id="GO:0015386">
    <property type="term" value="F:potassium:proton antiporter activity"/>
    <property type="evidence" value="ECO:0007669"/>
    <property type="project" value="TreeGrafter"/>
</dbReference>
<evidence type="ECO:0000256" key="4">
    <source>
        <dbReference type="ARBA" id="ARBA00022692"/>
    </source>
</evidence>
<dbReference type="InterPro" id="IPR006153">
    <property type="entry name" value="Cation/H_exchanger_TM"/>
</dbReference>
<keyword evidence="7" id="KW-0406">Ion transport</keyword>
<evidence type="ECO:0000256" key="5">
    <source>
        <dbReference type="ARBA" id="ARBA00022989"/>
    </source>
</evidence>
<evidence type="ECO:0000256" key="8">
    <source>
        <dbReference type="ARBA" id="ARBA00023136"/>
    </source>
</evidence>
<name>A0A1H9RZC4_9ACTN</name>
<feature type="transmembrane region" description="Helical" evidence="11">
    <location>
        <begin position="436"/>
        <end position="455"/>
    </location>
</feature>
<keyword evidence="6" id="KW-0915">Sodium</keyword>
<feature type="transmembrane region" description="Helical" evidence="11">
    <location>
        <begin position="266"/>
        <end position="284"/>
    </location>
</feature>
<dbReference type="GO" id="GO:0051453">
    <property type="term" value="P:regulation of intracellular pH"/>
    <property type="evidence" value="ECO:0007669"/>
    <property type="project" value="TreeGrafter"/>
</dbReference>
<keyword evidence="9" id="KW-0739">Sodium transport</keyword>